<feature type="transmembrane region" description="Helical" evidence="7">
    <location>
        <begin position="125"/>
        <end position="147"/>
    </location>
</feature>
<proteinExistence type="predicted"/>
<feature type="transmembrane region" description="Helical" evidence="7">
    <location>
        <begin position="478"/>
        <end position="496"/>
    </location>
</feature>
<keyword evidence="2" id="KW-0813">Transport</keyword>
<evidence type="ECO:0000256" key="2">
    <source>
        <dbReference type="ARBA" id="ARBA00022448"/>
    </source>
</evidence>
<evidence type="ECO:0000256" key="1">
    <source>
        <dbReference type="ARBA" id="ARBA00004651"/>
    </source>
</evidence>
<keyword evidence="9" id="KW-1185">Reference proteome</keyword>
<evidence type="ECO:0000313" key="8">
    <source>
        <dbReference type="EMBL" id="MEW9571719.1"/>
    </source>
</evidence>
<evidence type="ECO:0000256" key="4">
    <source>
        <dbReference type="ARBA" id="ARBA00022692"/>
    </source>
</evidence>
<evidence type="ECO:0000256" key="5">
    <source>
        <dbReference type="ARBA" id="ARBA00022989"/>
    </source>
</evidence>
<sequence length="721" mass="78141">MGVMQAWRAEAAQVAWRDFLHGEALSWLFVAKSLAAALLALWLALRFALPQPYTAMLTVFIVMRPQSGLVLAKSFYRTIGTLAGAAATLLLYALVPQQRVPFLLGLALWVSLCTFGAARYRNFASYAFVLSGYTACIIGLPAVSAPGDIFEDAVARVSEVMLGILCAGTVGAVVFPQQLRDALVRTVRARFGKFAGYSHAALTGALDHARIEAHWRAFVTDAIGLEAQRSSTIFENPQTRMRSAMVQRLNLEFMSANTRLLRLHHWMHRLRLRRGEAGEAPCDEAAAVVVTAVETLYRPLADALAVELGAHTGEQARELAGALARFRAGLPAQATALRAGMDASAQVDFEVALGLLDDYAQELERYAATYATLRDAPVQAGAEPASRRHAFVPHTDTLVDLLVGLRAGLALLIGSAIWIWTAWPSGLGMVILGTVFVALYGSSPNPIASLRFLVTGFLIAAVCAVLCYSLVLPQLHDFATLAFALAPFLIVGNYMLTRPALASIGAGFNILFVDGINIRVSMDYDWAGLLNDVFADLSCVLLALVLLSVFMPAGGRWLRRRMLLGLRRYVVATCRAPLAGQHARFETAPRDLLQKLLSQPGLSAEATTRTVQWAQLVMNTGRGVLDLRARLAAAAPPPALRARIEHGALPRLARLFEHPHEATHRRALQSLASGERALTAWFTRADTGEAIATRRHLLAAVHLLRLQLEDAAAGLFRAAAE</sequence>
<feature type="transmembrane region" description="Helical" evidence="7">
    <location>
        <begin position="153"/>
        <end position="175"/>
    </location>
</feature>
<dbReference type="EMBL" id="JBFOHK010000002">
    <property type="protein sequence ID" value="MEW9571719.1"/>
    <property type="molecule type" value="Genomic_DNA"/>
</dbReference>
<feature type="transmembrane region" description="Helical" evidence="7">
    <location>
        <begin position="397"/>
        <end position="420"/>
    </location>
</feature>
<keyword evidence="3" id="KW-1003">Cell membrane</keyword>
<evidence type="ECO:0000256" key="6">
    <source>
        <dbReference type="ARBA" id="ARBA00023136"/>
    </source>
</evidence>
<feature type="transmembrane region" description="Helical" evidence="7">
    <location>
        <begin position="450"/>
        <end position="472"/>
    </location>
</feature>
<accession>A0ABV3QDG3</accession>
<dbReference type="InterPro" id="IPR006726">
    <property type="entry name" value="PHBA_efflux_AaeB/fusaric-R"/>
</dbReference>
<keyword evidence="4 7" id="KW-0812">Transmembrane</keyword>
<dbReference type="Pfam" id="PF04632">
    <property type="entry name" value="FUSC"/>
    <property type="match status" value="1"/>
</dbReference>
<dbReference type="PANTHER" id="PTHR30509">
    <property type="entry name" value="P-HYDROXYBENZOIC ACID EFFLUX PUMP SUBUNIT-RELATED"/>
    <property type="match status" value="1"/>
</dbReference>
<feature type="transmembrane region" description="Helical" evidence="7">
    <location>
        <begin position="534"/>
        <end position="558"/>
    </location>
</feature>
<dbReference type="RefSeq" id="WP_367853796.1">
    <property type="nucleotide sequence ID" value="NZ_JBFOHK010000002.1"/>
</dbReference>
<name>A0ABV3QDG3_9GAMM</name>
<feature type="transmembrane region" description="Helical" evidence="7">
    <location>
        <begin position="70"/>
        <end position="94"/>
    </location>
</feature>
<gene>
    <name evidence="8" type="ORF">ABQJ54_08140</name>
</gene>
<comment type="caution">
    <text evidence="8">The sequence shown here is derived from an EMBL/GenBank/DDBJ whole genome shotgun (WGS) entry which is preliminary data.</text>
</comment>
<evidence type="ECO:0000256" key="3">
    <source>
        <dbReference type="ARBA" id="ARBA00022475"/>
    </source>
</evidence>
<feature type="transmembrane region" description="Helical" evidence="7">
    <location>
        <begin position="100"/>
        <end position="118"/>
    </location>
</feature>
<keyword evidence="6 7" id="KW-0472">Membrane</keyword>
<comment type="subcellular location">
    <subcellularLocation>
        <location evidence="1">Cell membrane</location>
        <topology evidence="1">Multi-pass membrane protein</topology>
    </subcellularLocation>
</comment>
<reference evidence="8 9" key="1">
    <citation type="submission" date="2024-06" db="EMBL/GenBank/DDBJ databases">
        <authorList>
            <person name="Woo H."/>
        </authorList>
    </citation>
    <scope>NUCLEOTIDE SEQUENCE [LARGE SCALE GENOMIC DNA]</scope>
    <source>
        <strain evidence="8 9">Si-c</strain>
    </source>
</reference>
<keyword evidence="5 7" id="KW-1133">Transmembrane helix</keyword>
<feature type="transmembrane region" description="Helical" evidence="7">
    <location>
        <begin position="24"/>
        <end position="49"/>
    </location>
</feature>
<organism evidence="8 9">
    <name type="scientific">Rhodanobacter lycopersici</name>
    <dbReference type="NCBI Taxonomy" id="3162487"/>
    <lineage>
        <taxon>Bacteria</taxon>
        <taxon>Pseudomonadati</taxon>
        <taxon>Pseudomonadota</taxon>
        <taxon>Gammaproteobacteria</taxon>
        <taxon>Lysobacterales</taxon>
        <taxon>Rhodanobacteraceae</taxon>
        <taxon>Rhodanobacter</taxon>
    </lineage>
</organism>
<dbReference type="Proteomes" id="UP001556220">
    <property type="component" value="Unassembled WGS sequence"/>
</dbReference>
<evidence type="ECO:0000256" key="7">
    <source>
        <dbReference type="SAM" id="Phobius"/>
    </source>
</evidence>
<protein>
    <submittedName>
        <fullName evidence="8">FUSC family protein</fullName>
    </submittedName>
</protein>
<dbReference type="PANTHER" id="PTHR30509:SF9">
    <property type="entry name" value="MULTIDRUG RESISTANCE PROTEIN MDTO"/>
    <property type="match status" value="1"/>
</dbReference>
<evidence type="ECO:0000313" key="9">
    <source>
        <dbReference type="Proteomes" id="UP001556220"/>
    </source>
</evidence>
<feature type="transmembrane region" description="Helical" evidence="7">
    <location>
        <begin position="426"/>
        <end position="443"/>
    </location>
</feature>
<feature type="transmembrane region" description="Helical" evidence="7">
    <location>
        <begin position="503"/>
        <end position="522"/>
    </location>
</feature>